<proteinExistence type="predicted"/>
<dbReference type="EnsemblPlants" id="OGLUM11G06640.1">
    <property type="protein sequence ID" value="OGLUM11G06640.1"/>
    <property type="gene ID" value="OGLUM11G06640"/>
</dbReference>
<dbReference type="STRING" id="40148.A0A0E0BGS4"/>
<name>A0A0E0BGS4_9ORYZ</name>
<evidence type="ECO:0000313" key="2">
    <source>
        <dbReference type="Proteomes" id="UP000026961"/>
    </source>
</evidence>
<dbReference type="Proteomes" id="UP000026961">
    <property type="component" value="Chromosome 11"/>
</dbReference>
<evidence type="ECO:0000313" key="1">
    <source>
        <dbReference type="EnsemblPlants" id="OGLUM11G06640.1"/>
    </source>
</evidence>
<sequence length="87" mass="9950">MPSATGSTTYPISTRCVGKRGSIMLGATNQPLHNSKALSEFIRFSSLLNNNIYIYQPMECRDHHKIHEEQARHVKHYTFLKLHGIII</sequence>
<keyword evidence="2" id="KW-1185">Reference proteome</keyword>
<organism evidence="1">
    <name type="scientific">Oryza glumipatula</name>
    <dbReference type="NCBI Taxonomy" id="40148"/>
    <lineage>
        <taxon>Eukaryota</taxon>
        <taxon>Viridiplantae</taxon>
        <taxon>Streptophyta</taxon>
        <taxon>Embryophyta</taxon>
        <taxon>Tracheophyta</taxon>
        <taxon>Spermatophyta</taxon>
        <taxon>Magnoliopsida</taxon>
        <taxon>Liliopsida</taxon>
        <taxon>Poales</taxon>
        <taxon>Poaceae</taxon>
        <taxon>BOP clade</taxon>
        <taxon>Oryzoideae</taxon>
        <taxon>Oryzeae</taxon>
        <taxon>Oryzinae</taxon>
        <taxon>Oryza</taxon>
    </lineage>
</organism>
<protein>
    <submittedName>
        <fullName evidence="1">Uncharacterized protein</fullName>
    </submittedName>
</protein>
<accession>A0A0E0BGS4</accession>
<dbReference type="AlphaFoldDB" id="A0A0E0BGS4"/>
<reference evidence="1" key="1">
    <citation type="submission" date="2015-04" db="UniProtKB">
        <authorList>
            <consortium name="EnsemblPlants"/>
        </authorList>
    </citation>
    <scope>IDENTIFICATION</scope>
</reference>
<reference evidence="1" key="2">
    <citation type="submission" date="2018-05" db="EMBL/GenBank/DDBJ databases">
        <title>OgluRS3 (Oryza glumaepatula Reference Sequence Version 3).</title>
        <authorList>
            <person name="Zhang J."/>
            <person name="Kudrna D."/>
            <person name="Lee S."/>
            <person name="Talag J."/>
            <person name="Welchert J."/>
            <person name="Wing R.A."/>
        </authorList>
    </citation>
    <scope>NUCLEOTIDE SEQUENCE [LARGE SCALE GENOMIC DNA]</scope>
</reference>
<dbReference type="HOGENOM" id="CLU_2487036_0_0_1"/>
<dbReference type="Gramene" id="OGLUM11G06640.1">
    <property type="protein sequence ID" value="OGLUM11G06640.1"/>
    <property type="gene ID" value="OGLUM11G06640"/>
</dbReference>